<dbReference type="NCBIfam" id="NF045942">
    <property type="entry name" value="PolPhglucPhase"/>
    <property type="match status" value="1"/>
</dbReference>
<evidence type="ECO:0000313" key="4">
    <source>
        <dbReference type="Proteomes" id="UP000613840"/>
    </source>
</evidence>
<proteinExistence type="inferred from homology"/>
<evidence type="ECO:0000256" key="1">
    <source>
        <dbReference type="ARBA" id="ARBA00006479"/>
    </source>
</evidence>
<accession>A0A917W5R8</accession>
<dbReference type="RefSeq" id="WP_188895660.1">
    <property type="nucleotide sequence ID" value="NZ_BMMZ01000005.1"/>
</dbReference>
<dbReference type="InterPro" id="IPR043129">
    <property type="entry name" value="ATPase_NBD"/>
</dbReference>
<dbReference type="AlphaFoldDB" id="A0A917W5R8"/>
<dbReference type="Proteomes" id="UP000613840">
    <property type="component" value="Unassembled WGS sequence"/>
</dbReference>
<dbReference type="PANTHER" id="PTHR18964">
    <property type="entry name" value="ROK (REPRESSOR, ORF, KINASE) FAMILY"/>
    <property type="match status" value="1"/>
</dbReference>
<reference evidence="3" key="1">
    <citation type="journal article" date="2014" name="Int. J. Syst. Evol. Microbiol.">
        <title>Complete genome sequence of Corynebacterium casei LMG S-19264T (=DSM 44701T), isolated from a smear-ripened cheese.</title>
        <authorList>
            <consortium name="US DOE Joint Genome Institute (JGI-PGF)"/>
            <person name="Walter F."/>
            <person name="Albersmeier A."/>
            <person name="Kalinowski J."/>
            <person name="Ruckert C."/>
        </authorList>
    </citation>
    <scope>NUCLEOTIDE SEQUENCE</scope>
    <source>
        <strain evidence="3">CGMCC 4.7306</strain>
    </source>
</reference>
<comment type="caution">
    <text evidence="3">The sequence shown here is derived from an EMBL/GenBank/DDBJ whole genome shotgun (WGS) entry which is preliminary data.</text>
</comment>
<feature type="region of interest" description="Disordered" evidence="2">
    <location>
        <begin position="1"/>
        <end position="38"/>
    </location>
</feature>
<dbReference type="PANTHER" id="PTHR18964:SF146">
    <property type="entry name" value="POLYPHOSPHATE GLUCOKINASE"/>
    <property type="match status" value="1"/>
</dbReference>
<feature type="compositionally biased region" description="Low complexity" evidence="2">
    <location>
        <begin position="9"/>
        <end position="29"/>
    </location>
</feature>
<gene>
    <name evidence="3" type="primary">ppgK</name>
    <name evidence="3" type="ORF">GCM10011575_24880</name>
</gene>
<comment type="similarity">
    <text evidence="1">Belongs to the ROK (NagC/XylR) family.</text>
</comment>
<dbReference type="SUPFAM" id="SSF53067">
    <property type="entry name" value="Actin-like ATPase domain"/>
    <property type="match status" value="1"/>
</dbReference>
<organism evidence="3 4">
    <name type="scientific">Microlunatus endophyticus</name>
    <dbReference type="NCBI Taxonomy" id="1716077"/>
    <lineage>
        <taxon>Bacteria</taxon>
        <taxon>Bacillati</taxon>
        <taxon>Actinomycetota</taxon>
        <taxon>Actinomycetes</taxon>
        <taxon>Propionibacteriales</taxon>
        <taxon>Propionibacteriaceae</taxon>
        <taxon>Microlunatus</taxon>
    </lineage>
</organism>
<evidence type="ECO:0000256" key="2">
    <source>
        <dbReference type="SAM" id="MobiDB-lite"/>
    </source>
</evidence>
<dbReference type="CDD" id="cd24058">
    <property type="entry name" value="ASKHA_NBD_ROK_PPGK"/>
    <property type="match status" value="1"/>
</dbReference>
<sequence>MTDEGSAATPSTTPSESPSESPSQTPSESGRPVLGIDIGGSGIKGAPVDLATGELAAERVRFETPAESTPEKIAKVVLQVVNEFADQIGDGPVGITIPAVVTHGVTRSAANIDKSWINHPAEKTFEDVIGRDVVLVNDADAAGVAEVKYGAAKDHPGLVLLTTLGTGIGSALIHHGVLVPNTEFGHIEIDGHDAEKRASAKYKEDKGLSYKDWAHKSLQRYYETIEALIWPDLIVVGGGVSRKADKFLPLLKLNAEIIPAKLQNQAGIVGAAWLANDYATHRSEPLVHAAVDPNGGD</sequence>
<reference evidence="3" key="2">
    <citation type="submission" date="2020-09" db="EMBL/GenBank/DDBJ databases">
        <authorList>
            <person name="Sun Q."/>
            <person name="Zhou Y."/>
        </authorList>
    </citation>
    <scope>NUCLEOTIDE SEQUENCE</scope>
    <source>
        <strain evidence="3">CGMCC 4.7306</strain>
    </source>
</reference>
<dbReference type="EMBL" id="BMMZ01000005">
    <property type="protein sequence ID" value="GGL65512.1"/>
    <property type="molecule type" value="Genomic_DNA"/>
</dbReference>
<name>A0A917W5R8_9ACTN</name>
<dbReference type="Gene3D" id="3.30.420.40">
    <property type="match status" value="2"/>
</dbReference>
<dbReference type="InterPro" id="IPR000600">
    <property type="entry name" value="ROK"/>
</dbReference>
<dbReference type="Pfam" id="PF00480">
    <property type="entry name" value="ROK"/>
    <property type="match status" value="1"/>
</dbReference>
<keyword evidence="4" id="KW-1185">Reference proteome</keyword>
<protein>
    <submittedName>
        <fullName evidence="3">Polyphosphate glucokinase</fullName>
    </submittedName>
</protein>
<evidence type="ECO:0000313" key="3">
    <source>
        <dbReference type="EMBL" id="GGL65512.1"/>
    </source>
</evidence>